<feature type="region of interest" description="Disordered" evidence="6">
    <location>
        <begin position="292"/>
        <end position="342"/>
    </location>
</feature>
<dbReference type="RefSeq" id="XP_040723850.1">
    <property type="nucleotide sequence ID" value="XM_040869740.1"/>
</dbReference>
<dbReference type="GeneID" id="63786339"/>
<dbReference type="EMBL" id="MCFI01000015">
    <property type="protein sequence ID" value="ORY79479.1"/>
    <property type="molecule type" value="Genomic_DNA"/>
</dbReference>
<keyword evidence="4" id="KW-0472">Membrane</keyword>
<feature type="domain" description="PDZ GRASP-type" evidence="7">
    <location>
        <begin position="121"/>
        <end position="210"/>
    </location>
</feature>
<keyword evidence="9" id="KW-1185">Reference proteome</keyword>
<dbReference type="GO" id="GO:0046872">
    <property type="term" value="F:metal ion binding"/>
    <property type="evidence" value="ECO:0007669"/>
    <property type="project" value="UniProtKB-KW"/>
</dbReference>
<reference evidence="8 9" key="1">
    <citation type="submission" date="2016-07" db="EMBL/GenBank/DDBJ databases">
        <title>Pervasive Adenine N6-methylation of Active Genes in Fungi.</title>
        <authorList>
            <consortium name="DOE Joint Genome Institute"/>
            <person name="Mondo S.J."/>
            <person name="Dannebaum R.O."/>
            <person name="Kuo R.C."/>
            <person name="Labutti K."/>
            <person name="Haridas S."/>
            <person name="Kuo A."/>
            <person name="Salamov A."/>
            <person name="Ahrendt S.R."/>
            <person name="Lipzen A."/>
            <person name="Sullivan W."/>
            <person name="Andreopoulos W.B."/>
            <person name="Clum A."/>
            <person name="Lindquist E."/>
            <person name="Daum C."/>
            <person name="Ramamoorthy G.K."/>
            <person name="Gryganskyi A."/>
            <person name="Culley D."/>
            <person name="Magnuson J.K."/>
            <person name="James T.Y."/>
            <person name="O'Malley M.A."/>
            <person name="Stajich J.E."/>
            <person name="Spatafora J.W."/>
            <person name="Visel A."/>
            <person name="Grigoriev I.V."/>
        </authorList>
    </citation>
    <scope>NUCLEOTIDE SEQUENCE [LARGE SCALE GENOMIC DNA]</scope>
    <source>
        <strain evidence="8 9">12-1054</strain>
    </source>
</reference>
<dbReference type="OMA" id="GYHVVRV"/>
<evidence type="ECO:0000313" key="9">
    <source>
        <dbReference type="Proteomes" id="UP000193685"/>
    </source>
</evidence>
<keyword evidence="5" id="KW-0479">Metal-binding</keyword>
<name>A0A1Y2F6J9_PROLT</name>
<dbReference type="PANTHER" id="PTHR12893">
    <property type="entry name" value="GOLGI REASSEMBLY STACKING PROTEIN GRASP"/>
    <property type="match status" value="1"/>
</dbReference>
<evidence type="ECO:0000259" key="7">
    <source>
        <dbReference type="PROSITE" id="PS51865"/>
    </source>
</evidence>
<dbReference type="InterPro" id="IPR036034">
    <property type="entry name" value="PDZ_sf"/>
</dbReference>
<organism evidence="8 9">
    <name type="scientific">Protomyces lactucae-debilis</name>
    <dbReference type="NCBI Taxonomy" id="2754530"/>
    <lineage>
        <taxon>Eukaryota</taxon>
        <taxon>Fungi</taxon>
        <taxon>Dikarya</taxon>
        <taxon>Ascomycota</taxon>
        <taxon>Taphrinomycotina</taxon>
        <taxon>Taphrinomycetes</taxon>
        <taxon>Taphrinales</taxon>
        <taxon>Protomycetaceae</taxon>
        <taxon>Protomyces</taxon>
    </lineage>
</organism>
<evidence type="ECO:0000256" key="2">
    <source>
        <dbReference type="ARBA" id="ARBA00022737"/>
    </source>
</evidence>
<sequence length="342" mass="36236">MFSSFLKNVVDAVAPNPNDQRHQANPTHGFRVLKVKEGSPSAAQKIESFYDFVVACDGVKLNDDASWLQQYLTNAQRPITLSLWSAKGGTLRDVILPPPTLTGKPVGLSLRWCPTAPTTENVYHILDVAARSPAAVAGLRPHEDFIVGTPEGLVRGESGLGELIEDHLDKPLQLYVFNAYHNATRLVTLTPSRTWGGQGAMGCGIGFGALHRLPKPLTQGEPAKEGQTLFENPRASLDAGDGFMTGAQLAATGGTVGATTTAVPAAPVAGAVGVAKPKKKTRMTSADIEAMMNEGEEERATETGTTSTKLDLTTPPPPVAATKKTTQVADDKEDEKADSKES</sequence>
<evidence type="ECO:0000256" key="5">
    <source>
        <dbReference type="PIRSR" id="PIRSR607583-1"/>
    </source>
</evidence>
<dbReference type="InterPro" id="IPR007583">
    <property type="entry name" value="GRASP55_65"/>
</dbReference>
<dbReference type="Gene3D" id="2.30.42.10">
    <property type="match status" value="2"/>
</dbReference>
<evidence type="ECO:0000256" key="4">
    <source>
        <dbReference type="ARBA" id="ARBA00023136"/>
    </source>
</evidence>
<dbReference type="OrthoDB" id="3318at2759"/>
<protein>
    <submittedName>
        <fullName evidence="8">GRASP55/65 PDZ-like domain-domain-containing protein</fullName>
    </submittedName>
</protein>
<feature type="binding site" evidence="5">
    <location>
        <position position="113"/>
    </location>
    <ligand>
        <name>Zn(2+)</name>
        <dbReference type="ChEBI" id="CHEBI:29105"/>
    </ligand>
</feature>
<dbReference type="PROSITE" id="PS51865">
    <property type="entry name" value="PDZ_GRASP"/>
    <property type="match status" value="2"/>
</dbReference>
<dbReference type="STRING" id="56484.A0A1Y2F6J9"/>
<dbReference type="GO" id="GO:0000139">
    <property type="term" value="C:Golgi membrane"/>
    <property type="evidence" value="ECO:0007669"/>
    <property type="project" value="UniProtKB-SubCell"/>
</dbReference>
<evidence type="ECO:0000256" key="6">
    <source>
        <dbReference type="SAM" id="MobiDB-lite"/>
    </source>
</evidence>
<keyword evidence="2" id="KW-0677">Repeat</keyword>
<feature type="compositionally biased region" description="Low complexity" evidence="6">
    <location>
        <begin position="302"/>
        <end position="313"/>
    </location>
</feature>
<evidence type="ECO:0000256" key="1">
    <source>
        <dbReference type="ARBA" id="ARBA00004394"/>
    </source>
</evidence>
<feature type="domain" description="PDZ GRASP-type" evidence="7">
    <location>
        <begin position="28"/>
        <end position="115"/>
    </location>
</feature>
<dbReference type="Pfam" id="PF04495">
    <property type="entry name" value="GRASP55_65"/>
    <property type="match status" value="1"/>
</dbReference>
<keyword evidence="3" id="KW-0333">Golgi apparatus</keyword>
<dbReference type="FunFam" id="2.30.42.10:FF:000026">
    <property type="entry name" value="Golgi reassembly stacking protein 2"/>
    <property type="match status" value="1"/>
</dbReference>
<dbReference type="Proteomes" id="UP000193685">
    <property type="component" value="Unassembled WGS sequence"/>
</dbReference>
<dbReference type="AlphaFoldDB" id="A0A1Y2F6J9"/>
<evidence type="ECO:0000256" key="3">
    <source>
        <dbReference type="ARBA" id="ARBA00023034"/>
    </source>
</evidence>
<accession>A0A1Y2F6J9</accession>
<dbReference type="InterPro" id="IPR024958">
    <property type="entry name" value="GRASP_PDZ"/>
</dbReference>
<comment type="caution">
    <text evidence="8">The sequence shown here is derived from an EMBL/GenBank/DDBJ whole genome shotgun (WGS) entry which is preliminary data.</text>
</comment>
<keyword evidence="5" id="KW-0862">Zinc</keyword>
<gene>
    <name evidence="8" type="ORF">BCR37DRAFT_381667</name>
</gene>
<evidence type="ECO:0000313" key="8">
    <source>
        <dbReference type="EMBL" id="ORY79479.1"/>
    </source>
</evidence>
<dbReference type="PANTHER" id="PTHR12893:SF0">
    <property type="entry name" value="GRASP65"/>
    <property type="match status" value="1"/>
</dbReference>
<proteinExistence type="predicted"/>
<comment type="subcellular location">
    <subcellularLocation>
        <location evidence="1">Golgi apparatus membrane</location>
    </subcellularLocation>
</comment>
<dbReference type="GO" id="GO:0007030">
    <property type="term" value="P:Golgi organization"/>
    <property type="evidence" value="ECO:0007669"/>
    <property type="project" value="TreeGrafter"/>
</dbReference>